<keyword evidence="1" id="KW-1133">Transmembrane helix</keyword>
<dbReference type="AntiFam" id="ANF00221">
    <property type="entry name" value="Shadow ORF (opposite ureE)"/>
</dbReference>
<feature type="transmembrane region" description="Helical" evidence="1">
    <location>
        <begin position="29"/>
        <end position="54"/>
    </location>
</feature>
<evidence type="ECO:0000313" key="2">
    <source>
        <dbReference type="EMBL" id="KZD22791.1"/>
    </source>
</evidence>
<name>A0A161R1Z7_9BRAD</name>
<organism evidence="2 3">
    <name type="scientific">Tardiphaga robiniae</name>
    <dbReference type="NCBI Taxonomy" id="943830"/>
    <lineage>
        <taxon>Bacteria</taxon>
        <taxon>Pseudomonadati</taxon>
        <taxon>Pseudomonadota</taxon>
        <taxon>Alphaproteobacteria</taxon>
        <taxon>Hyphomicrobiales</taxon>
        <taxon>Nitrobacteraceae</taxon>
        <taxon>Tardiphaga</taxon>
    </lineage>
</organism>
<keyword evidence="3" id="KW-1185">Reference proteome</keyword>
<reference evidence="2 3" key="1">
    <citation type="submission" date="2016-03" db="EMBL/GenBank/DDBJ databases">
        <title>Microsymbionts genomes from the relict species Vavilovia formosa (Stev.) Fed.</title>
        <authorList>
            <person name="Kopat V."/>
            <person name="Chirak E."/>
            <person name="Kimeklis A."/>
            <person name="Andronov E."/>
        </authorList>
    </citation>
    <scope>NUCLEOTIDE SEQUENCE [LARGE SCALE GENOMIC DNA]</scope>
    <source>
        <strain evidence="2 3">Vaf07</strain>
    </source>
</reference>
<evidence type="ECO:0000313" key="3">
    <source>
        <dbReference type="Proteomes" id="UP000076574"/>
    </source>
</evidence>
<sequence length="212" mass="23423">MVMIVIVTAMLVMDMLVMAMTGMTVRVMTVAMVVVPMIVVTVSVIVMSMIMMTVMPMSGRLMRCGIGAAFGIERRLDLDHARAQTLDHFLDHMVAADAQPLGHDLRRQMAVAEMPGEPHQMAGIGTTDFDQRLGSCNHLNETPVFQHQGVAAPQGDGVFEIEQEFQSARPRHRHAATMTIVEIENDGICRRLCPVVLAFDLSRADHELSRLV</sequence>
<dbReference type="Proteomes" id="UP000076574">
    <property type="component" value="Unassembled WGS sequence"/>
</dbReference>
<evidence type="ECO:0000256" key="1">
    <source>
        <dbReference type="SAM" id="Phobius"/>
    </source>
</evidence>
<protein>
    <submittedName>
        <fullName evidence="2">Uncharacterized protein</fullName>
    </submittedName>
</protein>
<comment type="caution">
    <text evidence="2">The sequence shown here is derived from an EMBL/GenBank/DDBJ whole genome shotgun (WGS) entry which is preliminary data.</text>
</comment>
<keyword evidence="1" id="KW-0472">Membrane</keyword>
<dbReference type="AlphaFoldDB" id="A0A161R1Z7"/>
<keyword evidence="1" id="KW-0812">Transmembrane</keyword>
<proteinExistence type="predicted"/>
<accession>A0A161R1Z7</accession>
<gene>
    <name evidence="2" type="ORF">A4A58_28020</name>
</gene>
<dbReference type="EMBL" id="LVYV01000014">
    <property type="protein sequence ID" value="KZD22791.1"/>
    <property type="molecule type" value="Genomic_DNA"/>
</dbReference>
<dbReference type="STRING" id="943830.A4A58_28020"/>